<evidence type="ECO:0000256" key="3">
    <source>
        <dbReference type="SAM" id="Phobius"/>
    </source>
</evidence>
<dbReference type="GO" id="GO:0016020">
    <property type="term" value="C:membrane"/>
    <property type="evidence" value="ECO:0007669"/>
    <property type="project" value="InterPro"/>
</dbReference>
<comment type="similarity">
    <text evidence="1">Belongs to the GerABKA family.</text>
</comment>
<feature type="transmembrane region" description="Helical" evidence="3">
    <location>
        <begin position="361"/>
        <end position="381"/>
    </location>
</feature>
<feature type="transmembrane region" description="Helical" evidence="3">
    <location>
        <begin position="307"/>
        <end position="324"/>
    </location>
</feature>
<keyword evidence="5" id="KW-1185">Reference proteome</keyword>
<dbReference type="PANTHER" id="PTHR22550:SF9">
    <property type="entry name" value="STAGE V SPORULATION PROTEIN AF"/>
    <property type="match status" value="1"/>
</dbReference>
<keyword evidence="2 3" id="KW-0472">Membrane</keyword>
<organism evidence="4 5">
    <name type="scientific">Amedibacterium intestinale</name>
    <dbReference type="NCBI Taxonomy" id="2583452"/>
    <lineage>
        <taxon>Bacteria</taxon>
        <taxon>Bacillati</taxon>
        <taxon>Bacillota</taxon>
        <taxon>Erysipelotrichia</taxon>
        <taxon>Erysipelotrichales</taxon>
        <taxon>Erysipelotrichaceae</taxon>
        <taxon>Amedibacterium</taxon>
    </lineage>
</organism>
<feature type="transmembrane region" description="Helical" evidence="3">
    <location>
        <begin position="336"/>
        <end position="355"/>
    </location>
</feature>
<proteinExistence type="inferred from homology"/>
<dbReference type="Proteomes" id="UP000464754">
    <property type="component" value="Chromosome"/>
</dbReference>
<keyword evidence="3" id="KW-1133">Transmembrane helix</keyword>
<name>A0A6N4THG2_9FIRM</name>
<dbReference type="InterPro" id="IPR050768">
    <property type="entry name" value="UPF0353/GerABKA_families"/>
</dbReference>
<accession>A0A6N4THG2</accession>
<dbReference type="InterPro" id="IPR004995">
    <property type="entry name" value="Spore_Ger"/>
</dbReference>
<dbReference type="EMBL" id="AP019695">
    <property type="protein sequence ID" value="BBK21532.1"/>
    <property type="molecule type" value="Genomic_DNA"/>
</dbReference>
<reference evidence="5" key="1">
    <citation type="submission" date="2019-05" db="EMBL/GenBank/DDBJ databases">
        <title>Complete genome sequencing of Absiella argi strain JCM 30884.</title>
        <authorList>
            <person name="Sakamoto M."/>
            <person name="Murakami T."/>
            <person name="Mori H."/>
        </authorList>
    </citation>
    <scope>NUCLEOTIDE SEQUENCE [LARGE SCALE GENOMIC DNA]</scope>
    <source>
        <strain evidence="5">JCM 30884</strain>
    </source>
</reference>
<evidence type="ECO:0000256" key="2">
    <source>
        <dbReference type="ARBA" id="ARBA00023136"/>
    </source>
</evidence>
<dbReference type="RefSeq" id="WP_115714744.1">
    <property type="nucleotide sequence ID" value="NZ_AP019695.1"/>
</dbReference>
<dbReference type="Pfam" id="PF03323">
    <property type="entry name" value="GerA"/>
    <property type="match status" value="1"/>
</dbReference>
<dbReference type="GO" id="GO:0009847">
    <property type="term" value="P:spore germination"/>
    <property type="evidence" value="ECO:0007669"/>
    <property type="project" value="InterPro"/>
</dbReference>
<dbReference type="AlphaFoldDB" id="A0A6N4THG2"/>
<dbReference type="PANTHER" id="PTHR22550">
    <property type="entry name" value="SPORE GERMINATION PROTEIN"/>
    <property type="match status" value="1"/>
</dbReference>
<evidence type="ECO:0000313" key="5">
    <source>
        <dbReference type="Proteomes" id="UP000464754"/>
    </source>
</evidence>
<keyword evidence="3" id="KW-0812">Transmembrane</keyword>
<protein>
    <submittedName>
        <fullName evidence="4">Spore germination protein</fullName>
    </submittedName>
</protein>
<feature type="transmembrane region" description="Helical" evidence="3">
    <location>
        <begin position="393"/>
        <end position="415"/>
    </location>
</feature>
<feature type="transmembrane region" description="Helical" evidence="3">
    <location>
        <begin position="263"/>
        <end position="287"/>
    </location>
</feature>
<dbReference type="PIRSF" id="PIRSF005690">
    <property type="entry name" value="GerBA"/>
    <property type="match status" value="1"/>
</dbReference>
<gene>
    <name evidence="4" type="primary">spoVAF_1</name>
    <name evidence="4" type="ORF">Aargi30884_04350</name>
</gene>
<sequence>MNDLNQRFQDFKEKIAPSFDFATRYLCIQNTHVYLLFLSSLTDSKLLSYLVESVVITASHDVELTVYPAAVEKTADENKAIIAILSGQCVLLCENSDAYYIIETRQYPSRTTAEPEVERSVRGSHDGFVENFLLNVGLVRRRVRDPKLKCILRQGGKKTHCDIAYMYIEDLVDVDVLDDFTSRLSLLDDAEILNERNLVEELYGKTLNPYPHVRYSERPDVCATHLLQGYLLVFVDNSPSIIILPTTFFEQIKQVEEYTQTTLVAFFTRIIRIIGILFSLYLLPLWVALMMDQNPTMLKIPIQEVRLFAFAIQVLLADIAVEWIRQSLIHTPSILSSIMSFIAVFLLGDMAISLGAYSEEILIMVAACNIGNLLTPSYELSMANKVFRIMSTMITLVLGSPGFCISVVIHISILLSTKTIKYPYLYPFIPFSYKECKRLLFGTPIHLSKHKKSP</sequence>
<evidence type="ECO:0000313" key="4">
    <source>
        <dbReference type="EMBL" id="BBK21532.1"/>
    </source>
</evidence>
<dbReference type="KEGG" id="aarg:Aargi30884_04350"/>
<evidence type="ECO:0000256" key="1">
    <source>
        <dbReference type="ARBA" id="ARBA00005278"/>
    </source>
</evidence>